<reference evidence="3" key="1">
    <citation type="submission" date="2016-10" db="EMBL/GenBank/DDBJ databases">
        <authorList>
            <person name="Varghese N."/>
            <person name="Submissions S."/>
        </authorList>
    </citation>
    <scope>NUCLEOTIDE SEQUENCE [LARGE SCALE GENOMIC DNA]</scope>
    <source>
        <strain evidence="3">CGMCC 1.8895</strain>
    </source>
</reference>
<evidence type="ECO:0000313" key="3">
    <source>
        <dbReference type="Proteomes" id="UP000199008"/>
    </source>
</evidence>
<dbReference type="GO" id="GO:0016491">
    <property type="term" value="F:oxidoreductase activity"/>
    <property type="evidence" value="ECO:0007669"/>
    <property type="project" value="InterPro"/>
</dbReference>
<dbReference type="GO" id="GO:0008270">
    <property type="term" value="F:zinc ion binding"/>
    <property type="evidence" value="ECO:0007669"/>
    <property type="project" value="InterPro"/>
</dbReference>
<dbReference type="InterPro" id="IPR036291">
    <property type="entry name" value="NAD(P)-bd_dom_sf"/>
</dbReference>
<dbReference type="PROSITE" id="PS01162">
    <property type="entry name" value="QOR_ZETA_CRYSTAL"/>
    <property type="match status" value="1"/>
</dbReference>
<dbReference type="SUPFAM" id="SSF50129">
    <property type="entry name" value="GroES-like"/>
    <property type="match status" value="1"/>
</dbReference>
<organism evidence="2 3">
    <name type="scientific">Lacicoccus qingdaonensis</name>
    <dbReference type="NCBI Taxonomy" id="576118"/>
    <lineage>
        <taxon>Bacteria</taxon>
        <taxon>Bacillati</taxon>
        <taxon>Bacillota</taxon>
        <taxon>Bacilli</taxon>
        <taxon>Bacillales</taxon>
        <taxon>Salinicoccaceae</taxon>
        <taxon>Lacicoccus</taxon>
    </lineage>
</organism>
<sequence>MKAIITEAYGGVEEFKEAALEKPEAKGHDVLIEVYSVAVNPMDVKVRAGEFEDMIPMTFPIIFGSDISGTVKEVGNLVEDFKEGDEIFAKGKLKAPGGFAEYTLIEDKLLIRKPDNVSFKDAAAVPLASQTAWQMLKDNADVKDGEKVLIHAGSGGVGSFAIQIAKHFGAEVATTTSGRNVDLVKGLGADTIINYKEEDFSERKAEFDVVLDTLGGEILEKSYDVLKPGGRLVSVAGKPDEALAEDKGITVKYQNTKTKVEQLEKIMDLVSKGQVKPAVGNTFPLTVEGVREAHKLSESGHARGKIVVNVK</sequence>
<dbReference type="PANTHER" id="PTHR44013:SF1">
    <property type="entry name" value="ZINC-TYPE ALCOHOL DEHYDROGENASE-LIKE PROTEIN C16A3.02C"/>
    <property type="match status" value="1"/>
</dbReference>
<dbReference type="STRING" id="576118.SAMN05216216_13515"/>
<dbReference type="InterPro" id="IPR020843">
    <property type="entry name" value="ER"/>
</dbReference>
<keyword evidence="3" id="KW-1185">Reference proteome</keyword>
<dbReference type="PANTHER" id="PTHR44013">
    <property type="entry name" value="ZINC-TYPE ALCOHOL DEHYDROGENASE-LIKE PROTEIN C16A3.02C"/>
    <property type="match status" value="1"/>
</dbReference>
<gene>
    <name evidence="2" type="ORF">SAMN05216216_13515</name>
</gene>
<dbReference type="EMBL" id="FNFY01000035">
    <property type="protein sequence ID" value="SDL26351.1"/>
    <property type="molecule type" value="Genomic_DNA"/>
</dbReference>
<dbReference type="Gene3D" id="3.40.50.720">
    <property type="entry name" value="NAD(P)-binding Rossmann-like Domain"/>
    <property type="match status" value="1"/>
</dbReference>
<dbReference type="InterPro" id="IPR052733">
    <property type="entry name" value="Chloroplast_QOR"/>
</dbReference>
<dbReference type="OrthoDB" id="9792162at2"/>
<name>A0A1G9IMG8_9BACL</name>
<dbReference type="Proteomes" id="UP000199008">
    <property type="component" value="Unassembled WGS sequence"/>
</dbReference>
<dbReference type="SMART" id="SM00829">
    <property type="entry name" value="PKS_ER"/>
    <property type="match status" value="1"/>
</dbReference>
<dbReference type="InterPro" id="IPR011032">
    <property type="entry name" value="GroES-like_sf"/>
</dbReference>
<protein>
    <submittedName>
        <fullName evidence="2">NADPH:quinone reductase</fullName>
    </submittedName>
</protein>
<dbReference type="CDD" id="cd05289">
    <property type="entry name" value="MDR_like_2"/>
    <property type="match status" value="1"/>
</dbReference>
<proteinExistence type="predicted"/>
<feature type="domain" description="Enoyl reductase (ER)" evidence="1">
    <location>
        <begin position="10"/>
        <end position="308"/>
    </location>
</feature>
<dbReference type="Pfam" id="PF08240">
    <property type="entry name" value="ADH_N"/>
    <property type="match status" value="1"/>
</dbReference>
<dbReference type="InterPro" id="IPR002364">
    <property type="entry name" value="Quin_OxRdtase/zeta-crystal_CS"/>
</dbReference>
<evidence type="ECO:0000313" key="2">
    <source>
        <dbReference type="EMBL" id="SDL26351.1"/>
    </source>
</evidence>
<dbReference type="RefSeq" id="WP_092988023.1">
    <property type="nucleotide sequence ID" value="NZ_FNFY01000035.1"/>
</dbReference>
<dbReference type="AlphaFoldDB" id="A0A1G9IMG8"/>
<dbReference type="SUPFAM" id="SSF51735">
    <property type="entry name" value="NAD(P)-binding Rossmann-fold domains"/>
    <property type="match status" value="1"/>
</dbReference>
<accession>A0A1G9IMG8</accession>
<evidence type="ECO:0000259" key="1">
    <source>
        <dbReference type="SMART" id="SM00829"/>
    </source>
</evidence>
<dbReference type="Pfam" id="PF13602">
    <property type="entry name" value="ADH_zinc_N_2"/>
    <property type="match status" value="1"/>
</dbReference>
<dbReference type="Gene3D" id="3.90.180.10">
    <property type="entry name" value="Medium-chain alcohol dehydrogenases, catalytic domain"/>
    <property type="match status" value="1"/>
</dbReference>
<dbReference type="InterPro" id="IPR013154">
    <property type="entry name" value="ADH-like_N"/>
</dbReference>